<protein>
    <submittedName>
        <fullName evidence="2">Uncharacterized protein</fullName>
    </submittedName>
</protein>
<dbReference type="AlphaFoldDB" id="A0A2V2W4R2"/>
<dbReference type="EMBL" id="PRFA01000001">
    <property type="protein sequence ID" value="PWV03097.1"/>
    <property type="molecule type" value="Genomic_DNA"/>
</dbReference>
<dbReference type="VEuPathDB" id="TriTrypDB:ECC02_007208"/>
<dbReference type="VEuPathDB" id="TriTrypDB:TcYC6_0040290"/>
<proteinExistence type="predicted"/>
<gene>
    <name evidence="2" type="ORF">C4B63_1g49</name>
</gene>
<dbReference type="VEuPathDB" id="TriTrypDB:TCDM_05744"/>
<dbReference type="VEuPathDB" id="TriTrypDB:TcCLB.506755.100"/>
<dbReference type="VEuPathDB" id="TriTrypDB:TcCLB.510359.100"/>
<reference evidence="2 3" key="1">
    <citation type="journal article" date="2018" name="Microb. Genom.">
        <title>Expanding an expanded genome: long-read sequencing of Trypanosoma cruzi.</title>
        <authorList>
            <person name="Berna L."/>
            <person name="Rodriguez M."/>
            <person name="Chiribao M.L."/>
            <person name="Parodi-Talice A."/>
            <person name="Pita S."/>
            <person name="Rijo G."/>
            <person name="Alvarez-Valin F."/>
            <person name="Robello C."/>
        </authorList>
    </citation>
    <scope>NUCLEOTIDE SEQUENCE [LARGE SCALE GENOMIC DNA]</scope>
    <source>
        <strain evidence="2 3">Dm28c</strain>
    </source>
</reference>
<dbReference type="VEuPathDB" id="TriTrypDB:TcBrA4_0022620"/>
<dbReference type="VEuPathDB" id="TriTrypDB:C3747_3g83"/>
<dbReference type="VEuPathDB" id="TriTrypDB:Tc_MARK_5548"/>
<dbReference type="VEuPathDB" id="TriTrypDB:BCY84_06789"/>
<dbReference type="VEuPathDB" id="TriTrypDB:TCSYLVIO_006787"/>
<evidence type="ECO:0000256" key="1">
    <source>
        <dbReference type="SAM" id="MobiDB-lite"/>
    </source>
</evidence>
<accession>A0A2V2W4R2</accession>
<evidence type="ECO:0000313" key="3">
    <source>
        <dbReference type="Proteomes" id="UP000246121"/>
    </source>
</evidence>
<evidence type="ECO:0000313" key="2">
    <source>
        <dbReference type="EMBL" id="PWV03097.1"/>
    </source>
</evidence>
<sequence length="269" mass="29308">MSGDESAPRTTAERLRAARRRETALLYEQSFDRRRCSFVRGPPCLGSAPTMASSVSSDVPLVQQNKGTQGQCTSVIAKSESHETVTARDCNVCDSDSLPITLFASPLKVLDRNWSGYKTPRRPDWCMYGAGTHKPKKKLSMNTVTSTGRQPPLLLRPSSAATTIRSNPTGDLLSNRATSRLMTTPRDRPYSSSSSLMTHKTTISTAATVMTMAAGTRRADSFRTTPRRLRSQSTASTRPPMAKGQTGGMGVVVLTKEEIQRLHQLIASS</sequence>
<feature type="region of interest" description="Disordered" evidence="1">
    <location>
        <begin position="217"/>
        <end position="247"/>
    </location>
</feature>
<organism evidence="2 3">
    <name type="scientific">Trypanosoma cruzi</name>
    <dbReference type="NCBI Taxonomy" id="5693"/>
    <lineage>
        <taxon>Eukaryota</taxon>
        <taxon>Discoba</taxon>
        <taxon>Euglenozoa</taxon>
        <taxon>Kinetoplastea</taxon>
        <taxon>Metakinetoplastina</taxon>
        <taxon>Trypanosomatida</taxon>
        <taxon>Trypanosomatidae</taxon>
        <taxon>Trypanosoma</taxon>
        <taxon>Schizotrypanum</taxon>
    </lineage>
</organism>
<dbReference type="VEuPathDB" id="TriTrypDB:C4B63_1g49"/>
<comment type="caution">
    <text evidence="2">The sequence shown here is derived from an EMBL/GenBank/DDBJ whole genome shotgun (WGS) entry which is preliminary data.</text>
</comment>
<dbReference type="VEuPathDB" id="TriTrypDB:TcG_05167"/>
<name>A0A2V2W4R2_TRYCR</name>
<dbReference type="VEuPathDB" id="TriTrypDB:TcCL_NonESM03277"/>
<dbReference type="Proteomes" id="UP000246121">
    <property type="component" value="Unassembled WGS sequence"/>
</dbReference>